<protein>
    <submittedName>
        <fullName evidence="6">LysR family transcriptional regulator</fullName>
    </submittedName>
</protein>
<dbReference type="InterPro" id="IPR050950">
    <property type="entry name" value="HTH-type_LysR_regulators"/>
</dbReference>
<reference evidence="6 7" key="1">
    <citation type="submission" date="2024-03" db="EMBL/GenBank/DDBJ databases">
        <title>Human intestinal bacterial collection.</title>
        <authorList>
            <person name="Pauvert C."/>
            <person name="Hitch T.C.A."/>
            <person name="Clavel T."/>
        </authorList>
    </citation>
    <scope>NUCLEOTIDE SEQUENCE [LARGE SCALE GENOMIC DNA]</scope>
    <source>
        <strain evidence="6 7">CLA-AP-H27</strain>
    </source>
</reference>
<organism evidence="6 7">
    <name type="scientific">Ventrimonas faecis</name>
    <dbReference type="NCBI Taxonomy" id="3133170"/>
    <lineage>
        <taxon>Bacteria</taxon>
        <taxon>Bacillati</taxon>
        <taxon>Bacillota</taxon>
        <taxon>Clostridia</taxon>
        <taxon>Lachnospirales</taxon>
        <taxon>Lachnospiraceae</taxon>
        <taxon>Ventrimonas</taxon>
    </lineage>
</organism>
<dbReference type="Gene3D" id="3.40.190.290">
    <property type="match status" value="1"/>
</dbReference>
<dbReference type="PANTHER" id="PTHR30419:SF28">
    <property type="entry name" value="HTH-TYPE TRANSCRIPTIONAL REGULATOR BSDA"/>
    <property type="match status" value="1"/>
</dbReference>
<accession>A0ABV1HNR9</accession>
<keyword evidence="2" id="KW-0805">Transcription regulation</keyword>
<dbReference type="SUPFAM" id="SSF53850">
    <property type="entry name" value="Periplasmic binding protein-like II"/>
    <property type="match status" value="1"/>
</dbReference>
<dbReference type="PROSITE" id="PS50931">
    <property type="entry name" value="HTH_LYSR"/>
    <property type="match status" value="1"/>
</dbReference>
<feature type="domain" description="HTH lysR-type" evidence="5">
    <location>
        <begin position="1"/>
        <end position="58"/>
    </location>
</feature>
<dbReference type="RefSeq" id="WP_349229851.1">
    <property type="nucleotide sequence ID" value="NZ_JBBMFJ010000024.1"/>
</dbReference>
<dbReference type="PANTHER" id="PTHR30419">
    <property type="entry name" value="HTH-TYPE TRANSCRIPTIONAL REGULATOR YBHD"/>
    <property type="match status" value="1"/>
</dbReference>
<keyword evidence="4" id="KW-0804">Transcription</keyword>
<dbReference type="InterPro" id="IPR005119">
    <property type="entry name" value="LysR_subst-bd"/>
</dbReference>
<comment type="caution">
    <text evidence="6">The sequence shown here is derived from an EMBL/GenBank/DDBJ whole genome shotgun (WGS) entry which is preliminary data.</text>
</comment>
<evidence type="ECO:0000256" key="4">
    <source>
        <dbReference type="ARBA" id="ARBA00023163"/>
    </source>
</evidence>
<sequence>MNLQQLYYFRKLAEVQHYTEAAKALYITQPSLSDSIASLESELSVALFQKKGRGIELTKYGQEFYQYVNQALGVLEHGIAIMKEKSDSVTGTIDVGCIPTLLGDFLPDALDLYHEKHPQVNFNIFQDKSIPVAEGISAGDYDIGFCSMVENKEDLVFVPITYQELIVIVRNDHPLARYDSMELTALRDYTLSTYRDTIPIGKTIRKILKDKGLEAAYSYDDEISIAGRINRSSKAAIVADTPFLKQFDNLKKIHLTDVPLGTRMLYMVYSKKNFITAAVEAFANFMVANCLNLPPESPADTVAET</sequence>
<name>A0ABV1HNR9_9FIRM</name>
<dbReference type="SUPFAM" id="SSF46785">
    <property type="entry name" value="Winged helix' DNA-binding domain"/>
    <property type="match status" value="1"/>
</dbReference>
<dbReference type="InterPro" id="IPR036390">
    <property type="entry name" value="WH_DNA-bd_sf"/>
</dbReference>
<evidence type="ECO:0000313" key="7">
    <source>
        <dbReference type="Proteomes" id="UP001437460"/>
    </source>
</evidence>
<gene>
    <name evidence="6" type="ORF">WMO41_11405</name>
</gene>
<comment type="similarity">
    <text evidence="1">Belongs to the LysR transcriptional regulatory family.</text>
</comment>
<dbReference type="Proteomes" id="UP001437460">
    <property type="component" value="Unassembled WGS sequence"/>
</dbReference>
<dbReference type="InterPro" id="IPR036388">
    <property type="entry name" value="WH-like_DNA-bd_sf"/>
</dbReference>
<dbReference type="Pfam" id="PF03466">
    <property type="entry name" value="LysR_substrate"/>
    <property type="match status" value="1"/>
</dbReference>
<dbReference type="PRINTS" id="PR00039">
    <property type="entry name" value="HTHLYSR"/>
</dbReference>
<dbReference type="InterPro" id="IPR000847">
    <property type="entry name" value="LysR_HTH_N"/>
</dbReference>
<keyword evidence="3" id="KW-0238">DNA-binding</keyword>
<evidence type="ECO:0000259" key="5">
    <source>
        <dbReference type="PROSITE" id="PS50931"/>
    </source>
</evidence>
<evidence type="ECO:0000256" key="2">
    <source>
        <dbReference type="ARBA" id="ARBA00023015"/>
    </source>
</evidence>
<keyword evidence="7" id="KW-1185">Reference proteome</keyword>
<dbReference type="Gene3D" id="1.10.10.10">
    <property type="entry name" value="Winged helix-like DNA-binding domain superfamily/Winged helix DNA-binding domain"/>
    <property type="match status" value="1"/>
</dbReference>
<evidence type="ECO:0000256" key="3">
    <source>
        <dbReference type="ARBA" id="ARBA00023125"/>
    </source>
</evidence>
<proteinExistence type="inferred from homology"/>
<dbReference type="EMBL" id="JBBMFJ010000024">
    <property type="protein sequence ID" value="MEQ2563759.1"/>
    <property type="molecule type" value="Genomic_DNA"/>
</dbReference>
<evidence type="ECO:0000256" key="1">
    <source>
        <dbReference type="ARBA" id="ARBA00009437"/>
    </source>
</evidence>
<evidence type="ECO:0000313" key="6">
    <source>
        <dbReference type="EMBL" id="MEQ2563759.1"/>
    </source>
</evidence>
<dbReference type="Pfam" id="PF00126">
    <property type="entry name" value="HTH_1"/>
    <property type="match status" value="1"/>
</dbReference>